<dbReference type="InterPro" id="IPR042353">
    <property type="entry name" value="GPR160"/>
</dbReference>
<feature type="transmembrane region" description="Helical" evidence="1">
    <location>
        <begin position="254"/>
        <end position="275"/>
    </location>
</feature>
<evidence type="ECO:0000313" key="3">
    <source>
        <dbReference type="Proteomes" id="UP000472265"/>
    </source>
</evidence>
<proteinExistence type="predicted"/>
<reference evidence="2" key="1">
    <citation type="submission" date="2021-04" db="EMBL/GenBank/DDBJ databases">
        <authorList>
            <consortium name="Wellcome Sanger Institute Data Sharing"/>
        </authorList>
    </citation>
    <scope>NUCLEOTIDE SEQUENCE [LARGE SCALE GENOMIC DNA]</scope>
</reference>
<feature type="transmembrane region" description="Helical" evidence="1">
    <location>
        <begin position="232"/>
        <end position="248"/>
    </location>
</feature>
<dbReference type="AlphaFoldDB" id="A0A671TJH1"/>
<dbReference type="GO" id="GO:0043235">
    <property type="term" value="C:receptor complex"/>
    <property type="evidence" value="ECO:0007669"/>
    <property type="project" value="TreeGrafter"/>
</dbReference>
<evidence type="ECO:0000256" key="1">
    <source>
        <dbReference type="SAM" id="Phobius"/>
    </source>
</evidence>
<evidence type="ECO:0000313" key="2">
    <source>
        <dbReference type="Ensembl" id="ENSSAUP00010001441.1"/>
    </source>
</evidence>
<keyword evidence="1" id="KW-1133">Transmembrane helix</keyword>
<name>A0A671TJH1_SPAAU</name>
<reference evidence="2" key="2">
    <citation type="submission" date="2025-08" db="UniProtKB">
        <authorList>
            <consortium name="Ensembl"/>
        </authorList>
    </citation>
    <scope>IDENTIFICATION</scope>
</reference>
<keyword evidence="1" id="KW-0812">Transmembrane</keyword>
<dbReference type="PANTHER" id="PTHR15573">
    <property type="entry name" value="G-PROTEIN COUPLED RECEPTOR 160-RELATED"/>
    <property type="match status" value="1"/>
</dbReference>
<feature type="transmembrane region" description="Helical" evidence="1">
    <location>
        <begin position="189"/>
        <end position="211"/>
    </location>
</feature>
<dbReference type="PANTHER" id="PTHR15573:SF0">
    <property type="entry name" value="G-PROTEIN COUPLED RECEPTOR 160-RELATED"/>
    <property type="match status" value="1"/>
</dbReference>
<feature type="transmembrane region" description="Helical" evidence="1">
    <location>
        <begin position="143"/>
        <end position="162"/>
    </location>
</feature>
<accession>A0A671TJH1</accession>
<feature type="transmembrane region" description="Helical" evidence="1">
    <location>
        <begin position="61"/>
        <end position="87"/>
    </location>
</feature>
<keyword evidence="3" id="KW-1185">Reference proteome</keyword>
<dbReference type="GO" id="GO:0005886">
    <property type="term" value="C:plasma membrane"/>
    <property type="evidence" value="ECO:0007669"/>
    <property type="project" value="TreeGrafter"/>
</dbReference>
<protein>
    <submittedName>
        <fullName evidence="2">Uncharacterized protein</fullName>
    </submittedName>
</protein>
<dbReference type="InParanoid" id="A0A671TJH1"/>
<dbReference type="GeneTree" id="ENSGT00940000171598"/>
<keyword evidence="1" id="KW-0472">Membrane</keyword>
<dbReference type="Ensembl" id="ENSSAUT00010001495.1">
    <property type="protein sequence ID" value="ENSSAUP00010001441.1"/>
    <property type="gene ID" value="ENSSAUG00010000724.1"/>
</dbReference>
<dbReference type="OMA" id="ENVCLWH"/>
<reference evidence="2" key="3">
    <citation type="submission" date="2025-09" db="UniProtKB">
        <authorList>
            <consortium name="Ensembl"/>
        </authorList>
    </citation>
    <scope>IDENTIFICATION</scope>
</reference>
<feature type="transmembrane region" description="Helical" evidence="1">
    <location>
        <begin position="99"/>
        <end position="122"/>
    </location>
</feature>
<organism evidence="2 3">
    <name type="scientific">Sparus aurata</name>
    <name type="common">Gilthead sea bream</name>
    <dbReference type="NCBI Taxonomy" id="8175"/>
    <lineage>
        <taxon>Eukaryota</taxon>
        <taxon>Metazoa</taxon>
        <taxon>Chordata</taxon>
        <taxon>Craniata</taxon>
        <taxon>Vertebrata</taxon>
        <taxon>Euteleostomi</taxon>
        <taxon>Actinopterygii</taxon>
        <taxon>Neopterygii</taxon>
        <taxon>Teleostei</taxon>
        <taxon>Neoteleostei</taxon>
        <taxon>Acanthomorphata</taxon>
        <taxon>Eupercaria</taxon>
        <taxon>Spariformes</taxon>
        <taxon>Sparidae</taxon>
        <taxon>Sparus</taxon>
    </lineage>
</organism>
<dbReference type="Proteomes" id="UP000472265">
    <property type="component" value="Chromosome 7"/>
</dbReference>
<sequence length="323" mass="36739">MLPESSPGTTHTVKMLAVLKQWNVESGCYMDNTVKYLYLMLFKLSLDAAVHTLCCRKLYSYILSMCSLSIVLADCVVAFSLATMWFLGAERSPMSPCFLLAHVSATYGAVPLPMMFVGLLDYCLEETHICKQRAFCKCLRNTVLILLIWVVAVTFSFCSVNTEPMELQYSTQGTTIVCEVEESPLITCFTLLLFTAVMCAMLPFWSSILKWQEEADRLCEAREERESTKSDFLPPLWLSLTLSFATYWMPYLFVSVLCLVLGFGVPAYITVNVLWMECTNSLLMGVVFWAKSNTLGPYDHLPENVCLWHVYWEGCCFQWECSL</sequence>